<dbReference type="Proteomes" id="UP000002279">
    <property type="component" value="Chromosome 5"/>
</dbReference>
<dbReference type="Pfam" id="PF07767">
    <property type="entry name" value="Nop53"/>
    <property type="match status" value="1"/>
</dbReference>
<proteinExistence type="inferred from homology"/>
<dbReference type="PANTHER" id="PTHR14211">
    <property type="entry name" value="GLIOMA SUPPRESSOR CANDIDATE REGION GENE 2"/>
    <property type="match status" value="1"/>
</dbReference>
<gene>
    <name evidence="7" type="primary">NOP53</name>
</gene>
<evidence type="ECO:0000313" key="7">
    <source>
        <dbReference type="Ensembl" id="ENSOANP00000051481.1"/>
    </source>
</evidence>
<dbReference type="GO" id="GO:0008097">
    <property type="term" value="F:5S rRNA binding"/>
    <property type="evidence" value="ECO:0000318"/>
    <property type="project" value="GO_Central"/>
</dbReference>
<dbReference type="GO" id="GO:0033553">
    <property type="term" value="C:rDNA heterochromatin"/>
    <property type="evidence" value="ECO:0007669"/>
    <property type="project" value="Ensembl"/>
</dbReference>
<dbReference type="GO" id="GO:0000027">
    <property type="term" value="P:ribosomal large subunit assembly"/>
    <property type="evidence" value="ECO:0000318"/>
    <property type="project" value="GO_Central"/>
</dbReference>
<dbReference type="OMA" id="GNLWKEW"/>
<dbReference type="GO" id="GO:0005829">
    <property type="term" value="C:cytosol"/>
    <property type="evidence" value="ECO:0007669"/>
    <property type="project" value="Ensembl"/>
</dbReference>
<dbReference type="GO" id="GO:0002039">
    <property type="term" value="F:p53 binding"/>
    <property type="evidence" value="ECO:0007669"/>
    <property type="project" value="Ensembl"/>
</dbReference>
<reference evidence="7" key="3">
    <citation type="submission" date="2025-09" db="UniProtKB">
        <authorList>
            <consortium name="Ensembl"/>
        </authorList>
    </citation>
    <scope>IDENTIFICATION</scope>
    <source>
        <strain evidence="7">Glennie</strain>
    </source>
</reference>
<feature type="compositionally biased region" description="Acidic residues" evidence="6">
    <location>
        <begin position="292"/>
        <end position="310"/>
    </location>
</feature>
<comment type="function">
    <text evidence="5">May play a role in ribosome biogenesis.</text>
</comment>
<keyword evidence="3 5" id="KW-0690">Ribosome biogenesis</keyword>
<dbReference type="GO" id="GO:0006364">
    <property type="term" value="P:rRNA processing"/>
    <property type="evidence" value="ECO:0000318"/>
    <property type="project" value="GO_Central"/>
</dbReference>
<feature type="region of interest" description="Disordered" evidence="6">
    <location>
        <begin position="292"/>
        <end position="351"/>
    </location>
</feature>
<feature type="region of interest" description="Disordered" evidence="6">
    <location>
        <begin position="23"/>
        <end position="48"/>
    </location>
</feature>
<protein>
    <recommendedName>
        <fullName evidence="2 5">Ribosome biogenesis protein NOP53</fullName>
    </recommendedName>
</protein>
<dbReference type="AlphaFoldDB" id="A0A6I8PFW2"/>
<organism evidence="7 8">
    <name type="scientific">Ornithorhynchus anatinus</name>
    <name type="common">Duckbill platypus</name>
    <dbReference type="NCBI Taxonomy" id="9258"/>
    <lineage>
        <taxon>Eukaryota</taxon>
        <taxon>Metazoa</taxon>
        <taxon>Chordata</taxon>
        <taxon>Craniata</taxon>
        <taxon>Vertebrata</taxon>
        <taxon>Euteleostomi</taxon>
        <taxon>Mammalia</taxon>
        <taxon>Monotremata</taxon>
        <taxon>Ornithorhynchidae</taxon>
        <taxon>Ornithorhynchus</taxon>
    </lineage>
</organism>
<dbReference type="GO" id="GO:0032435">
    <property type="term" value="P:negative regulation of proteasomal ubiquitin-dependent protein catabolic process"/>
    <property type="evidence" value="ECO:0007669"/>
    <property type="project" value="Ensembl"/>
</dbReference>
<evidence type="ECO:0000256" key="3">
    <source>
        <dbReference type="ARBA" id="ARBA00022517"/>
    </source>
</evidence>
<keyword evidence="4 5" id="KW-0539">Nucleus</keyword>
<dbReference type="GO" id="GO:0000122">
    <property type="term" value="P:negative regulation of transcription by RNA polymerase II"/>
    <property type="evidence" value="ECO:0007669"/>
    <property type="project" value="Ensembl"/>
</dbReference>
<evidence type="ECO:0000256" key="1">
    <source>
        <dbReference type="ARBA" id="ARBA00008838"/>
    </source>
</evidence>
<name>A0A6I8PFW2_ORNAN</name>
<reference evidence="7 8" key="1">
    <citation type="journal article" date="2008" name="Nature">
        <title>Genome analysis of the platypus reveals unique signatures of evolution.</title>
        <authorList>
            <person name="Warren W.C."/>
            <person name="Hillier L.W."/>
            <person name="Marshall Graves J.A."/>
            <person name="Birney E."/>
            <person name="Ponting C.P."/>
            <person name="Grutzner F."/>
            <person name="Belov K."/>
            <person name="Miller W."/>
            <person name="Clarke L."/>
            <person name="Chinwalla A.T."/>
            <person name="Yang S.P."/>
            <person name="Heger A."/>
            <person name="Locke D.P."/>
            <person name="Miethke P."/>
            <person name="Waters P.D."/>
            <person name="Veyrunes F."/>
            <person name="Fulton L."/>
            <person name="Fulton B."/>
            <person name="Graves T."/>
            <person name="Wallis J."/>
            <person name="Puente X.S."/>
            <person name="Lopez-Otin C."/>
            <person name="Ordonez G.R."/>
            <person name="Eichler E.E."/>
            <person name="Chen L."/>
            <person name="Cheng Z."/>
            <person name="Deakin J.E."/>
            <person name="Alsop A."/>
            <person name="Thompson K."/>
            <person name="Kirby P."/>
            <person name="Papenfuss A.T."/>
            <person name="Wakefield M.J."/>
            <person name="Olender T."/>
            <person name="Lancet D."/>
            <person name="Huttley G.A."/>
            <person name="Smit A.F."/>
            <person name="Pask A."/>
            <person name="Temple-Smith P."/>
            <person name="Batzer M.A."/>
            <person name="Walker J.A."/>
            <person name="Konkel M.K."/>
            <person name="Harris R.S."/>
            <person name="Whittington C.M."/>
            <person name="Wong E.S."/>
            <person name="Gemmell N.J."/>
            <person name="Buschiazzo E."/>
            <person name="Vargas Jentzsch I.M."/>
            <person name="Merkel A."/>
            <person name="Schmitz J."/>
            <person name="Zemann A."/>
            <person name="Churakov G."/>
            <person name="Kriegs J.O."/>
            <person name="Brosius J."/>
            <person name="Murchison E.P."/>
            <person name="Sachidanandam R."/>
            <person name="Smith C."/>
            <person name="Hannon G.J."/>
            <person name="Tsend-Ayush E."/>
            <person name="McMillan D."/>
            <person name="Attenborough R."/>
            <person name="Rens W."/>
            <person name="Ferguson-Smith M."/>
            <person name="Lefevre C.M."/>
            <person name="Sharp J.A."/>
            <person name="Nicholas K.R."/>
            <person name="Ray D.A."/>
            <person name="Kube M."/>
            <person name="Reinhardt R."/>
            <person name="Pringle T.H."/>
            <person name="Taylor J."/>
            <person name="Jones R.C."/>
            <person name="Nixon B."/>
            <person name="Dacheux J.L."/>
            <person name="Niwa H."/>
            <person name="Sekita Y."/>
            <person name="Huang X."/>
            <person name="Stark A."/>
            <person name="Kheradpour P."/>
            <person name="Kellis M."/>
            <person name="Flicek P."/>
            <person name="Chen Y."/>
            <person name="Webber C."/>
            <person name="Hardison R."/>
            <person name="Nelson J."/>
            <person name="Hallsworth-Pepin K."/>
            <person name="Delehaunty K."/>
            <person name="Markovic C."/>
            <person name="Minx P."/>
            <person name="Feng Y."/>
            <person name="Kremitzki C."/>
            <person name="Mitreva M."/>
            <person name="Glasscock J."/>
            <person name="Wylie T."/>
            <person name="Wohldmann P."/>
            <person name="Thiru P."/>
            <person name="Nhan M.N."/>
            <person name="Pohl C.S."/>
            <person name="Smith S.M."/>
            <person name="Hou S."/>
            <person name="Nefedov M."/>
            <person name="de Jong P.J."/>
            <person name="Renfree M.B."/>
            <person name="Mardis E.R."/>
            <person name="Wilson R.K."/>
        </authorList>
    </citation>
    <scope>NUCLEOTIDE SEQUENCE [LARGE SCALE GENOMIC DNA]</scope>
    <source>
        <strain evidence="7 8">Glennie</strain>
    </source>
</reference>
<dbReference type="GO" id="GO:0001650">
    <property type="term" value="C:fibrillar center"/>
    <property type="evidence" value="ECO:0007669"/>
    <property type="project" value="Ensembl"/>
</dbReference>
<comment type="similarity">
    <text evidence="1 5">Belongs to the NOP53 family.</text>
</comment>
<dbReference type="GO" id="GO:1901796">
    <property type="term" value="P:regulation of signal transduction by p53 class mediator"/>
    <property type="evidence" value="ECO:0007669"/>
    <property type="project" value="Ensembl"/>
</dbReference>
<dbReference type="GO" id="GO:0051898">
    <property type="term" value="P:negative regulation of phosphatidylinositol 3-kinase/protein kinase B signal transduction"/>
    <property type="evidence" value="ECO:0007669"/>
    <property type="project" value="Ensembl"/>
</dbReference>
<dbReference type="GO" id="GO:0042981">
    <property type="term" value="P:regulation of apoptotic process"/>
    <property type="evidence" value="ECO:0007669"/>
    <property type="project" value="Ensembl"/>
</dbReference>
<feature type="region of interest" description="Disordered" evidence="6">
    <location>
        <begin position="154"/>
        <end position="178"/>
    </location>
</feature>
<dbReference type="GO" id="GO:0005654">
    <property type="term" value="C:nucleoplasm"/>
    <property type="evidence" value="ECO:0007669"/>
    <property type="project" value="UniProtKB-SubCell"/>
</dbReference>
<evidence type="ECO:0000256" key="6">
    <source>
        <dbReference type="SAM" id="MobiDB-lite"/>
    </source>
</evidence>
<dbReference type="PIRSF" id="PIRSF017302">
    <property type="entry name" value="Gltscr2"/>
    <property type="match status" value="1"/>
</dbReference>
<evidence type="ECO:0000256" key="5">
    <source>
        <dbReference type="PIRNR" id="PIRNR017302"/>
    </source>
</evidence>
<evidence type="ECO:0000256" key="2">
    <source>
        <dbReference type="ARBA" id="ARBA00018339"/>
    </source>
</evidence>
<keyword evidence="8" id="KW-1185">Reference proteome</keyword>
<dbReference type="Ensembl" id="ENSOANT00000064092.1">
    <property type="protein sequence ID" value="ENSOANP00000051481.1"/>
    <property type="gene ID" value="ENSOANG00000050511.1"/>
</dbReference>
<accession>A0A6I8PFW2</accession>
<evidence type="ECO:0000313" key="8">
    <source>
        <dbReference type="Proteomes" id="UP000002279"/>
    </source>
</evidence>
<dbReference type="GO" id="GO:0071456">
    <property type="term" value="P:cellular response to hypoxia"/>
    <property type="evidence" value="ECO:0007669"/>
    <property type="project" value="Ensembl"/>
</dbReference>
<evidence type="ECO:0000256" key="4">
    <source>
        <dbReference type="ARBA" id="ARBA00023242"/>
    </source>
</evidence>
<dbReference type="GO" id="GO:0005730">
    <property type="term" value="C:nucleolus"/>
    <property type="evidence" value="ECO:0000318"/>
    <property type="project" value="GO_Central"/>
</dbReference>
<comment type="subcellular location">
    <subcellularLocation>
        <location evidence="5">Nucleus</location>
        <location evidence="5">Nucleolus</location>
    </subcellularLocation>
    <subcellularLocation>
        <location evidence="5">Nucleus</location>
        <location evidence="5">Nucleoplasm</location>
    </subcellularLocation>
</comment>
<feature type="compositionally biased region" description="Basic and acidic residues" evidence="6">
    <location>
        <begin position="323"/>
        <end position="351"/>
    </location>
</feature>
<dbReference type="InParanoid" id="A0A6I8PFW2"/>
<dbReference type="GO" id="GO:0007095">
    <property type="term" value="P:mitotic G2 DNA damage checkpoint signaling"/>
    <property type="evidence" value="ECO:0007669"/>
    <property type="project" value="Ensembl"/>
</dbReference>
<reference evidence="7" key="2">
    <citation type="submission" date="2025-08" db="UniProtKB">
        <authorList>
            <consortium name="Ensembl"/>
        </authorList>
    </citation>
    <scope>IDENTIFICATION</scope>
    <source>
        <strain evidence="7">Glennie</strain>
    </source>
</reference>
<feature type="compositionally biased region" description="Basic residues" evidence="6">
    <location>
        <begin position="30"/>
        <end position="47"/>
    </location>
</feature>
<dbReference type="GO" id="GO:1903006">
    <property type="term" value="P:positive regulation of protein K63-linked deubiquitination"/>
    <property type="evidence" value="ECO:0007669"/>
    <property type="project" value="Ensembl"/>
</dbReference>
<dbReference type="GO" id="GO:1901837">
    <property type="term" value="P:negative regulation of transcription of nucleolar large rRNA by RNA polymerase I"/>
    <property type="evidence" value="ECO:0007669"/>
    <property type="project" value="Ensembl"/>
</dbReference>
<dbReference type="GeneTree" id="ENSGT00390000017267"/>
<dbReference type="FunCoup" id="A0A6I8PFW2">
    <property type="interactions" value="2897"/>
</dbReference>
<dbReference type="GO" id="GO:0042802">
    <property type="term" value="F:identical protein binding"/>
    <property type="evidence" value="ECO:0007669"/>
    <property type="project" value="Ensembl"/>
</dbReference>
<dbReference type="PANTHER" id="PTHR14211:SF7">
    <property type="entry name" value="RIBOSOME BIOGENESIS PROTEIN NOP53"/>
    <property type="match status" value="1"/>
</dbReference>
<dbReference type="InterPro" id="IPR011687">
    <property type="entry name" value="Nop53/GLTSCR2"/>
</dbReference>
<dbReference type="GO" id="GO:0032436">
    <property type="term" value="P:positive regulation of proteasomal ubiquitin-dependent protein catabolic process"/>
    <property type="evidence" value="ECO:0007669"/>
    <property type="project" value="Ensembl"/>
</dbReference>
<dbReference type="Bgee" id="ENSOANG00000050511">
    <property type="expression patterns" value="Expressed in heart and 7 other cell types or tissues"/>
</dbReference>
<dbReference type="GO" id="GO:1990173">
    <property type="term" value="P:protein localization to nucleoplasm"/>
    <property type="evidence" value="ECO:0007669"/>
    <property type="project" value="Ensembl"/>
</dbReference>
<dbReference type="GO" id="GO:0006281">
    <property type="term" value="P:DNA repair"/>
    <property type="evidence" value="ECO:0007669"/>
    <property type="project" value="Ensembl"/>
</dbReference>
<dbReference type="GO" id="GO:1903715">
    <property type="term" value="P:regulation of aerobic respiration"/>
    <property type="evidence" value="ECO:0007669"/>
    <property type="project" value="Ensembl"/>
</dbReference>
<dbReference type="GO" id="GO:0039535">
    <property type="term" value="P:regulation of RIG-I signaling pathway"/>
    <property type="evidence" value="ECO:0007669"/>
    <property type="project" value="Ensembl"/>
</dbReference>
<dbReference type="GO" id="GO:0050821">
    <property type="term" value="P:protein stabilization"/>
    <property type="evidence" value="ECO:0007669"/>
    <property type="project" value="Ensembl"/>
</dbReference>
<dbReference type="GO" id="GO:0031333">
    <property type="term" value="P:negative regulation of protein-containing complex assembly"/>
    <property type="evidence" value="ECO:0007669"/>
    <property type="project" value="Ensembl"/>
</dbReference>
<sequence>MAAAPSCCSGRVAGLEFLSLRPGAAGAAGARRKRRPRGSKNKKRSWRRLGEEPLGLQLDQFLEDVRLQERAGARGSKLSSLVLPPPVFLPADLKLNRGKKKPLHIDVILEPNSQVAPPKDILAYQVPNGRKLKRKQQLLERLTQRGVVSREVRRAQARLQNPPPAKPKATAGPGEPPNRPFYDLWAEDNPLDSPLVGQDAYFLEQTKKQRVKRPQRLQDKPSQVPAIEVTPAGGSYNPSFEAHQALLLRAHRVEQQRQRAEEKLARQLKFPTVDEAPTQESRFEELCEGLLEESDNETPEPGPEVEAESEEQAKPAAAAPSRKKTEQQRRREKEAKALRIQRATERAARQRHQEVFRLRGIRRQVAQRLVELARRKELRRAKRLAEADKPRRGLGWVGWKGAGVSERSASRLSPRQPEGSLLRDRFKSLQKRNLIEPRERAKFKRKYKLKYVEKRAFREIQ</sequence>